<feature type="transmembrane region" description="Helical" evidence="1">
    <location>
        <begin position="210"/>
        <end position="235"/>
    </location>
</feature>
<keyword evidence="1" id="KW-1133">Transmembrane helix</keyword>
<evidence type="ECO:0000256" key="1">
    <source>
        <dbReference type="SAM" id="Phobius"/>
    </source>
</evidence>
<proteinExistence type="predicted"/>
<dbReference type="Proteomes" id="UP001316189">
    <property type="component" value="Chromosome"/>
</dbReference>
<sequence>MRDIVGAARMRALTGRSWWLLATGGIGVCVLAAAGYATTVTDLPPQEATDGLVGLWFTLLLFSALFAGNVTARDHATGTIARTVLTAGGRDRALAAGLRVSVEIGVVYGLVAAALGAATPWVLLPAAGVDVAWTDSTWAVVLGVFVVTAVAAPWGALLGWLVRSQVATIGILVVQMLLTDELVQRLAPGVGKFGLSMAMASIYGDGRDDLLAVPAAAAVIAVWLAVAAVGAVLLVRRRDVL</sequence>
<organism evidence="2 3">
    <name type="scientific">Cellulomonas chengniuliangii</name>
    <dbReference type="NCBI Taxonomy" id="2968084"/>
    <lineage>
        <taxon>Bacteria</taxon>
        <taxon>Bacillati</taxon>
        <taxon>Actinomycetota</taxon>
        <taxon>Actinomycetes</taxon>
        <taxon>Micrococcales</taxon>
        <taxon>Cellulomonadaceae</taxon>
        <taxon>Cellulomonas</taxon>
    </lineage>
</organism>
<feature type="transmembrane region" description="Helical" evidence="1">
    <location>
        <begin position="93"/>
        <end position="118"/>
    </location>
</feature>
<gene>
    <name evidence="2" type="ORF">NP064_06425</name>
</gene>
<evidence type="ECO:0000313" key="2">
    <source>
        <dbReference type="EMBL" id="UUI76517.1"/>
    </source>
</evidence>
<protein>
    <recommendedName>
        <fullName evidence="4">ABC transporter permease</fullName>
    </recommendedName>
</protein>
<reference evidence="2 3" key="1">
    <citation type="submission" date="2022-07" db="EMBL/GenBank/DDBJ databases">
        <title>Novel species in genus cellulomonas.</title>
        <authorList>
            <person name="Ye L."/>
        </authorList>
    </citation>
    <scope>NUCLEOTIDE SEQUENCE [LARGE SCALE GENOMIC DNA]</scope>
    <source>
        <strain evidence="3">zg-Y338</strain>
    </source>
</reference>
<feature type="transmembrane region" description="Helical" evidence="1">
    <location>
        <begin position="18"/>
        <end position="39"/>
    </location>
</feature>
<keyword evidence="3" id="KW-1185">Reference proteome</keyword>
<name>A0ABY5L154_9CELL</name>
<keyword evidence="1" id="KW-0812">Transmembrane</keyword>
<evidence type="ECO:0000313" key="3">
    <source>
        <dbReference type="Proteomes" id="UP001316189"/>
    </source>
</evidence>
<keyword evidence="1" id="KW-0472">Membrane</keyword>
<accession>A0ABY5L154</accession>
<feature type="transmembrane region" description="Helical" evidence="1">
    <location>
        <begin position="138"/>
        <end position="162"/>
    </location>
</feature>
<dbReference type="RefSeq" id="WP_227568799.1">
    <property type="nucleotide sequence ID" value="NZ_CP101988.1"/>
</dbReference>
<dbReference type="EMBL" id="CP101988">
    <property type="protein sequence ID" value="UUI76517.1"/>
    <property type="molecule type" value="Genomic_DNA"/>
</dbReference>
<feature type="transmembrane region" description="Helical" evidence="1">
    <location>
        <begin position="182"/>
        <end position="204"/>
    </location>
</feature>
<feature type="transmembrane region" description="Helical" evidence="1">
    <location>
        <begin position="51"/>
        <end position="72"/>
    </location>
</feature>
<evidence type="ECO:0008006" key="4">
    <source>
        <dbReference type="Google" id="ProtNLM"/>
    </source>
</evidence>